<feature type="domain" description="RNA polymerase sigma factor 70 region 4 type 2" evidence="6">
    <location>
        <begin position="122"/>
        <end position="174"/>
    </location>
</feature>
<name>A0A2X4UBP7_9GAMM</name>
<dbReference type="InterPro" id="IPR014284">
    <property type="entry name" value="RNA_pol_sigma-70_dom"/>
</dbReference>
<dbReference type="PANTHER" id="PTHR43133:SF62">
    <property type="entry name" value="RNA POLYMERASE SIGMA FACTOR SIGZ"/>
    <property type="match status" value="1"/>
</dbReference>
<keyword evidence="3" id="KW-0731">Sigma factor</keyword>
<feature type="domain" description="RNA polymerase sigma-70 region 2" evidence="5">
    <location>
        <begin position="34"/>
        <end position="98"/>
    </location>
</feature>
<dbReference type="GO" id="GO:0003677">
    <property type="term" value="F:DNA binding"/>
    <property type="evidence" value="ECO:0007669"/>
    <property type="project" value="InterPro"/>
</dbReference>
<dbReference type="InterPro" id="IPR036388">
    <property type="entry name" value="WH-like_DNA-bd_sf"/>
</dbReference>
<dbReference type="NCBIfam" id="TIGR02937">
    <property type="entry name" value="sigma70-ECF"/>
    <property type="match status" value="1"/>
</dbReference>
<dbReference type="PANTHER" id="PTHR43133">
    <property type="entry name" value="RNA POLYMERASE ECF-TYPE SIGMA FACTO"/>
    <property type="match status" value="1"/>
</dbReference>
<dbReference type="InterPro" id="IPR013249">
    <property type="entry name" value="RNA_pol_sigma70_r4_t2"/>
</dbReference>
<reference evidence="7 8" key="1">
    <citation type="submission" date="2018-06" db="EMBL/GenBank/DDBJ databases">
        <authorList>
            <consortium name="Pathogen Informatics"/>
            <person name="Doyle S."/>
        </authorList>
    </citation>
    <scope>NUCLEOTIDE SEQUENCE [LARGE SCALE GENOMIC DNA]</scope>
    <source>
        <strain evidence="7 8">NCTC12151</strain>
    </source>
</reference>
<dbReference type="Gene3D" id="1.10.10.10">
    <property type="entry name" value="Winged helix-like DNA-binding domain superfamily/Winged helix DNA-binding domain"/>
    <property type="match status" value="1"/>
</dbReference>
<evidence type="ECO:0000313" key="8">
    <source>
        <dbReference type="Proteomes" id="UP000249005"/>
    </source>
</evidence>
<evidence type="ECO:0000256" key="3">
    <source>
        <dbReference type="ARBA" id="ARBA00023082"/>
    </source>
</evidence>
<dbReference type="Gene3D" id="1.10.1740.10">
    <property type="match status" value="1"/>
</dbReference>
<accession>A0A2X4UBP7</accession>
<evidence type="ECO:0000259" key="6">
    <source>
        <dbReference type="Pfam" id="PF08281"/>
    </source>
</evidence>
<dbReference type="Pfam" id="PF08281">
    <property type="entry name" value="Sigma70_r4_2"/>
    <property type="match status" value="1"/>
</dbReference>
<dbReference type="InterPro" id="IPR039425">
    <property type="entry name" value="RNA_pol_sigma-70-like"/>
</dbReference>
<dbReference type="SUPFAM" id="SSF88659">
    <property type="entry name" value="Sigma3 and sigma4 domains of RNA polymerase sigma factors"/>
    <property type="match status" value="1"/>
</dbReference>
<dbReference type="SUPFAM" id="SSF88946">
    <property type="entry name" value="Sigma2 domain of RNA polymerase sigma factors"/>
    <property type="match status" value="1"/>
</dbReference>
<dbReference type="InterPro" id="IPR013324">
    <property type="entry name" value="RNA_pol_sigma_r3/r4-like"/>
</dbReference>
<keyword evidence="2" id="KW-0805">Transcription regulation</keyword>
<dbReference type="InterPro" id="IPR013325">
    <property type="entry name" value="RNA_pol_sigma_r2"/>
</dbReference>
<dbReference type="GO" id="GO:0016987">
    <property type="term" value="F:sigma factor activity"/>
    <property type="evidence" value="ECO:0007669"/>
    <property type="project" value="UniProtKB-KW"/>
</dbReference>
<comment type="similarity">
    <text evidence="1">Belongs to the sigma-70 factor family. ECF subfamily.</text>
</comment>
<dbReference type="Proteomes" id="UP000249005">
    <property type="component" value="Chromosome 1"/>
</dbReference>
<dbReference type="Pfam" id="PF04542">
    <property type="entry name" value="Sigma70_r2"/>
    <property type="match status" value="1"/>
</dbReference>
<evidence type="ECO:0000256" key="4">
    <source>
        <dbReference type="ARBA" id="ARBA00023163"/>
    </source>
</evidence>
<evidence type="ECO:0000313" key="7">
    <source>
        <dbReference type="EMBL" id="SQI36039.1"/>
    </source>
</evidence>
<evidence type="ECO:0000256" key="2">
    <source>
        <dbReference type="ARBA" id="ARBA00023015"/>
    </source>
</evidence>
<evidence type="ECO:0000256" key="1">
    <source>
        <dbReference type="ARBA" id="ARBA00010641"/>
    </source>
</evidence>
<evidence type="ECO:0000259" key="5">
    <source>
        <dbReference type="Pfam" id="PF04542"/>
    </source>
</evidence>
<dbReference type="AlphaFoldDB" id="A0A2X4UBP7"/>
<keyword evidence="8" id="KW-1185">Reference proteome</keyword>
<proteinExistence type="inferred from homology"/>
<dbReference type="GO" id="GO:0006352">
    <property type="term" value="P:DNA-templated transcription initiation"/>
    <property type="evidence" value="ECO:0007669"/>
    <property type="project" value="InterPro"/>
</dbReference>
<dbReference type="EMBL" id="LS483470">
    <property type="protein sequence ID" value="SQI36039.1"/>
    <property type="molecule type" value="Genomic_DNA"/>
</dbReference>
<protein>
    <submittedName>
        <fullName evidence="7">RNA polymerase sigma factor sigM</fullName>
    </submittedName>
</protein>
<dbReference type="KEGG" id="lri:NCTC12151_00597"/>
<organism evidence="7 8">
    <name type="scientific">Leminorella richardii</name>
    <dbReference type="NCBI Taxonomy" id="158841"/>
    <lineage>
        <taxon>Bacteria</taxon>
        <taxon>Pseudomonadati</taxon>
        <taxon>Pseudomonadota</taxon>
        <taxon>Gammaproteobacteria</taxon>
        <taxon>Enterobacterales</taxon>
        <taxon>Budviciaceae</taxon>
        <taxon>Leminorella</taxon>
    </lineage>
</organism>
<gene>
    <name evidence="7" type="primary">sigM</name>
    <name evidence="7" type="ORF">NCTC12151_00597</name>
</gene>
<sequence length="200" mass="23144">MMKHPMWIKKMTLQVESATASPEELNACMTGVWESLKTELYRFLLAQIGDRDRAEDLLQDVFLQAHAHADSFCSIENPRAWLYRTARNRLIDTYRTAKDFTELVDETLQEAHHIDALQTLSVCLPETLQALDAEERFLLEECDLRQRPQQEVAKELMISLTALKSRLLRARSRLKSKMMELCDIESNEATSVCCHRNMPS</sequence>
<dbReference type="InterPro" id="IPR007627">
    <property type="entry name" value="RNA_pol_sigma70_r2"/>
</dbReference>
<keyword evidence="4" id="KW-0804">Transcription</keyword>